<feature type="transmembrane region" description="Helical" evidence="2">
    <location>
        <begin position="88"/>
        <end position="106"/>
    </location>
</feature>
<feature type="compositionally biased region" description="Low complexity" evidence="1">
    <location>
        <begin position="281"/>
        <end position="298"/>
    </location>
</feature>
<protein>
    <submittedName>
        <fullName evidence="3">Unnamed protein product</fullName>
    </submittedName>
</protein>
<feature type="region of interest" description="Disordered" evidence="1">
    <location>
        <begin position="275"/>
        <end position="298"/>
    </location>
</feature>
<organism evidence="3 4">
    <name type="scientific">Ambrosiozyma monospora</name>
    <name type="common">Yeast</name>
    <name type="synonym">Endomycopsis monosporus</name>
    <dbReference type="NCBI Taxonomy" id="43982"/>
    <lineage>
        <taxon>Eukaryota</taxon>
        <taxon>Fungi</taxon>
        <taxon>Dikarya</taxon>
        <taxon>Ascomycota</taxon>
        <taxon>Saccharomycotina</taxon>
        <taxon>Pichiomycetes</taxon>
        <taxon>Pichiales</taxon>
        <taxon>Pichiaceae</taxon>
        <taxon>Ambrosiozyma</taxon>
    </lineage>
</organism>
<evidence type="ECO:0000256" key="2">
    <source>
        <dbReference type="SAM" id="Phobius"/>
    </source>
</evidence>
<feature type="compositionally biased region" description="Basic and acidic residues" evidence="1">
    <location>
        <begin position="38"/>
        <end position="71"/>
    </location>
</feature>
<keyword evidence="2" id="KW-0812">Transmembrane</keyword>
<name>A0A9W6YVB8_AMBMO</name>
<dbReference type="Proteomes" id="UP001165063">
    <property type="component" value="Unassembled WGS sequence"/>
</dbReference>
<dbReference type="AlphaFoldDB" id="A0A9W6YVB8"/>
<evidence type="ECO:0000313" key="4">
    <source>
        <dbReference type="Proteomes" id="UP001165063"/>
    </source>
</evidence>
<comment type="caution">
    <text evidence="3">The sequence shown here is derived from an EMBL/GenBank/DDBJ whole genome shotgun (WGS) entry which is preliminary data.</text>
</comment>
<keyword evidence="2" id="KW-0472">Membrane</keyword>
<feature type="compositionally biased region" description="Basic and acidic residues" evidence="1">
    <location>
        <begin position="1"/>
        <end position="16"/>
    </location>
</feature>
<accession>A0A9W6YVB8</accession>
<evidence type="ECO:0000256" key="1">
    <source>
        <dbReference type="SAM" id="MobiDB-lite"/>
    </source>
</evidence>
<feature type="region of interest" description="Disordered" evidence="1">
    <location>
        <begin position="1"/>
        <end position="79"/>
    </location>
</feature>
<proteinExistence type="predicted"/>
<sequence>MMAHHYQEDKEEDKPLLKSTDSLNSKKDEIPDLINLKDGADTSHRDTEHKHPDHLDVDIENGKSDGDEEGKGSPSTEKNLRNRNCKKILTIHLLSFLVGGLVYSLVKFHSINLISRGIRKKNPKLIKSTKLLITHFRLTSNSFLTQHDDSTLFNYRKCQFSDFNDVMLSFLVLLLTTVICCSNANYVFNNPVGDTTVSNHGQTDSTITSSVKITQTQHVTSTISLSSIAKTQPGTTVTLSSSKNSHGSTSTLLDTLTSTQVISVDTFITLSGTPSIDGSASKTTSSSTKFSPSPTSFTSNRFSPTNTNALYWASFAAINEFITHFYELYATDSVLANNSELANSATSAYLMWSELVDPSMSARENVWTNDDVTASLYNYYTSFYNALPSVYQQIIEETIIGNYYELVSTGSQATNTTQIPQQWSDFFNYQVCGEMLQGFAGAKWDEAAELFQTLSDKQLISQFYSAFKNENTDNFAACTSVLTILDVLPWKETLLALANEEMLYYQSSTITLKDHKALTRPAEYNITLSVTDNIPLFYYCAN</sequence>
<dbReference type="EMBL" id="BSXU01000579">
    <property type="protein sequence ID" value="GMG21174.1"/>
    <property type="molecule type" value="Genomic_DNA"/>
</dbReference>
<keyword evidence="4" id="KW-1185">Reference proteome</keyword>
<evidence type="ECO:0000313" key="3">
    <source>
        <dbReference type="EMBL" id="GMG21174.1"/>
    </source>
</evidence>
<reference evidence="3" key="1">
    <citation type="submission" date="2023-04" db="EMBL/GenBank/DDBJ databases">
        <title>Ambrosiozyma monospora NBRC 1965.</title>
        <authorList>
            <person name="Ichikawa N."/>
            <person name="Sato H."/>
            <person name="Tonouchi N."/>
        </authorList>
    </citation>
    <scope>NUCLEOTIDE SEQUENCE</scope>
    <source>
        <strain evidence="3">NBRC 1965</strain>
    </source>
</reference>
<gene>
    <name evidence="3" type="ORF">Amon01_000178800</name>
</gene>
<keyword evidence="2" id="KW-1133">Transmembrane helix</keyword>